<keyword evidence="12" id="KW-1185">Reference proteome</keyword>
<comment type="caution">
    <text evidence="11">The sequence shown here is derived from an EMBL/GenBank/DDBJ whole genome shotgun (WGS) entry which is preliminary data.</text>
</comment>
<dbReference type="InterPro" id="IPR003691">
    <property type="entry name" value="FluC"/>
</dbReference>
<feature type="transmembrane region" description="Helical" evidence="10">
    <location>
        <begin position="106"/>
        <end position="129"/>
    </location>
</feature>
<reference evidence="12" key="1">
    <citation type="journal article" date="2019" name="Int. J. Syst. Evol. Microbiol.">
        <title>The Global Catalogue of Microorganisms (GCM) 10K type strain sequencing project: providing services to taxonomists for standard genome sequencing and annotation.</title>
        <authorList>
            <consortium name="The Broad Institute Genomics Platform"/>
            <consortium name="The Broad Institute Genome Sequencing Center for Infectious Disease"/>
            <person name="Wu L."/>
            <person name="Ma J."/>
        </authorList>
    </citation>
    <scope>NUCLEOTIDE SEQUENCE [LARGE SCALE GENOMIC DNA]</scope>
    <source>
        <strain evidence="12">JCM 17688</strain>
    </source>
</reference>
<gene>
    <name evidence="11" type="ORF">GCM10023147_40800</name>
</gene>
<dbReference type="Pfam" id="PF02537">
    <property type="entry name" value="CRCB"/>
    <property type="match status" value="1"/>
</dbReference>
<organism evidence="11 12">
    <name type="scientific">Tsukamurella soli</name>
    <dbReference type="NCBI Taxonomy" id="644556"/>
    <lineage>
        <taxon>Bacteria</taxon>
        <taxon>Bacillati</taxon>
        <taxon>Actinomycetota</taxon>
        <taxon>Actinomycetes</taxon>
        <taxon>Mycobacteriales</taxon>
        <taxon>Tsukamurellaceae</taxon>
        <taxon>Tsukamurella</taxon>
    </lineage>
</organism>
<comment type="catalytic activity">
    <reaction evidence="8">
        <text>fluoride(in) = fluoride(out)</text>
        <dbReference type="Rhea" id="RHEA:76159"/>
        <dbReference type="ChEBI" id="CHEBI:17051"/>
    </reaction>
    <physiologicalReaction direction="left-to-right" evidence="8">
        <dbReference type="Rhea" id="RHEA:76160"/>
    </physiologicalReaction>
</comment>
<keyword evidence="5 10" id="KW-0472">Membrane</keyword>
<feature type="transmembrane region" description="Helical" evidence="10">
    <location>
        <begin position="79"/>
        <end position="100"/>
    </location>
</feature>
<feature type="transmembrane region" description="Helical" evidence="10">
    <location>
        <begin position="20"/>
        <end position="39"/>
    </location>
</feature>
<sequence>MSAVQTEAEPGRDTPWPTAALVAAGGALGAAARYALGIAFPPNGFPYVVLVEQVLGCLALGVLLSATRAGGASARRWRSLGGLGLLGGFTALGAYAVAGVDAQPPAAGLLFLVVMPVAGLAAVACGYGLTSRLRATRG</sequence>
<protein>
    <recommendedName>
        <fullName evidence="10">Fluoride-specific ion channel</fullName>
    </recommendedName>
</protein>
<evidence type="ECO:0000256" key="3">
    <source>
        <dbReference type="ARBA" id="ARBA00022692"/>
    </source>
</evidence>
<evidence type="ECO:0000256" key="10">
    <source>
        <dbReference type="RuleBase" id="RU004340"/>
    </source>
</evidence>
<evidence type="ECO:0000256" key="9">
    <source>
        <dbReference type="ARBA" id="ARBA00049940"/>
    </source>
</evidence>
<evidence type="ECO:0000256" key="2">
    <source>
        <dbReference type="ARBA" id="ARBA00022475"/>
    </source>
</evidence>
<evidence type="ECO:0000313" key="12">
    <source>
        <dbReference type="Proteomes" id="UP001500635"/>
    </source>
</evidence>
<evidence type="ECO:0000256" key="8">
    <source>
        <dbReference type="ARBA" id="ARBA00035585"/>
    </source>
</evidence>
<proteinExistence type="inferred from homology"/>
<name>A0ABP8K860_9ACTN</name>
<feature type="transmembrane region" description="Helical" evidence="10">
    <location>
        <begin position="45"/>
        <end position="67"/>
    </location>
</feature>
<evidence type="ECO:0000256" key="7">
    <source>
        <dbReference type="ARBA" id="ARBA00035120"/>
    </source>
</evidence>
<accession>A0ABP8K860</accession>
<evidence type="ECO:0000256" key="1">
    <source>
        <dbReference type="ARBA" id="ARBA00004651"/>
    </source>
</evidence>
<keyword evidence="3 10" id="KW-0812">Transmembrane</keyword>
<keyword evidence="6" id="KW-0406">Ion transport</keyword>
<keyword evidence="2 10" id="KW-1003">Cell membrane</keyword>
<dbReference type="Proteomes" id="UP001500635">
    <property type="component" value="Unassembled WGS sequence"/>
</dbReference>
<evidence type="ECO:0000256" key="4">
    <source>
        <dbReference type="ARBA" id="ARBA00022989"/>
    </source>
</evidence>
<comment type="similarity">
    <text evidence="7 10">Belongs to the fluoride channel Fluc/FEX (TC 1.A.43) family.</text>
</comment>
<dbReference type="EMBL" id="BAABFR010000087">
    <property type="protein sequence ID" value="GAA4401345.1"/>
    <property type="molecule type" value="Genomic_DNA"/>
</dbReference>
<evidence type="ECO:0000256" key="5">
    <source>
        <dbReference type="ARBA" id="ARBA00023136"/>
    </source>
</evidence>
<evidence type="ECO:0000313" key="11">
    <source>
        <dbReference type="EMBL" id="GAA4401345.1"/>
    </source>
</evidence>
<keyword evidence="4 10" id="KW-1133">Transmembrane helix</keyword>
<keyword evidence="6" id="KW-0407">Ion channel</keyword>
<keyword evidence="6" id="KW-0813">Transport</keyword>
<evidence type="ECO:0000256" key="6">
    <source>
        <dbReference type="ARBA" id="ARBA00023303"/>
    </source>
</evidence>
<comment type="function">
    <text evidence="9">Fluoride-specific ion channel. Important for reducing fluoride concentration in the cell, thus reducing its toxicity.</text>
</comment>
<comment type="subcellular location">
    <subcellularLocation>
        <location evidence="1">Cell membrane</location>
        <topology evidence="1">Multi-pass membrane protein</topology>
    </subcellularLocation>
</comment>